<dbReference type="RefSeq" id="WP_046477322.1">
    <property type="nucleotide sequence ID" value="NZ_LN829118.1"/>
</dbReference>
<feature type="signal peptide" evidence="2">
    <location>
        <begin position="1"/>
        <end position="25"/>
    </location>
</feature>
<feature type="chain" id="PRO_5002306167" evidence="2">
    <location>
        <begin position="26"/>
        <end position="121"/>
    </location>
</feature>
<accession>A0A0D6JDJ4</accession>
<keyword evidence="2" id="KW-0732">Signal</keyword>
<dbReference type="KEGG" id="fil:BN1229_v1_1233"/>
<evidence type="ECO:0000256" key="2">
    <source>
        <dbReference type="SAM" id="SignalP"/>
    </source>
</evidence>
<keyword evidence="4" id="KW-1185">Reference proteome</keyword>
<protein>
    <submittedName>
        <fullName evidence="3">Uncharacterized protein</fullName>
    </submittedName>
</protein>
<dbReference type="KEGG" id="fiy:BN1229_v1_1231"/>
<feature type="region of interest" description="Disordered" evidence="1">
    <location>
        <begin position="41"/>
        <end position="63"/>
    </location>
</feature>
<sequence>MIRFGFKSAAVAVIALMAAISSAKAQGVIINDTYYDSDTIYDYGRDTPRDPPTTGQGDVANVPPAGTGYSGYVEYPAPLPGTRVYGWVSRGPAPGCGEYQYWNGSRCLDARVDPPNPGVAD</sequence>
<dbReference type="EMBL" id="LN829119">
    <property type="protein sequence ID" value="CPR17393.1"/>
    <property type="molecule type" value="Genomic_DNA"/>
</dbReference>
<evidence type="ECO:0000313" key="3">
    <source>
        <dbReference type="EMBL" id="CPR17393.1"/>
    </source>
</evidence>
<name>A0A0D6JDJ4_9HYPH</name>
<organism evidence="3 4">
    <name type="scientific">Candidatus Filomicrobium marinum</name>
    <dbReference type="NCBI Taxonomy" id="1608628"/>
    <lineage>
        <taxon>Bacteria</taxon>
        <taxon>Pseudomonadati</taxon>
        <taxon>Pseudomonadota</taxon>
        <taxon>Alphaproteobacteria</taxon>
        <taxon>Hyphomicrobiales</taxon>
        <taxon>Hyphomicrobiaceae</taxon>
        <taxon>Filomicrobium</taxon>
    </lineage>
</organism>
<evidence type="ECO:0000313" key="4">
    <source>
        <dbReference type="Proteomes" id="UP000033187"/>
    </source>
</evidence>
<evidence type="ECO:0000256" key="1">
    <source>
        <dbReference type="SAM" id="MobiDB-lite"/>
    </source>
</evidence>
<dbReference type="Proteomes" id="UP000033187">
    <property type="component" value="Chromosome 1"/>
</dbReference>
<proteinExistence type="predicted"/>
<dbReference type="AlphaFoldDB" id="A0A0D6JDJ4"/>
<gene>
    <name evidence="3" type="ORF">YBN1229_v1_1231</name>
</gene>
<reference evidence="4" key="1">
    <citation type="submission" date="2015-02" db="EMBL/GenBank/DDBJ databases">
        <authorList>
            <person name="Chooi Y.-H."/>
        </authorList>
    </citation>
    <scope>NUCLEOTIDE SEQUENCE [LARGE SCALE GENOMIC DNA]</scope>
    <source>
        <strain evidence="4">strain Y</strain>
    </source>
</reference>